<feature type="domain" description="PAS" evidence="4">
    <location>
        <begin position="233"/>
        <end position="274"/>
    </location>
</feature>
<keyword evidence="5" id="KW-0418">Kinase</keyword>
<keyword evidence="1" id="KW-0175">Coiled coil</keyword>
<feature type="signal peptide" evidence="3">
    <location>
        <begin position="1"/>
        <end position="26"/>
    </location>
</feature>
<gene>
    <name evidence="5" type="ORF">ROA7745_01655</name>
</gene>
<dbReference type="InterPro" id="IPR000014">
    <property type="entry name" value="PAS"/>
</dbReference>
<keyword evidence="2" id="KW-1133">Transmembrane helix</keyword>
<name>A0A1X7BQG7_9RHOB</name>
<reference evidence="5 6" key="1">
    <citation type="submission" date="2017-03" db="EMBL/GenBank/DDBJ databases">
        <authorList>
            <person name="Afonso C.L."/>
            <person name="Miller P.J."/>
            <person name="Scott M.A."/>
            <person name="Spackman E."/>
            <person name="Goraichik I."/>
            <person name="Dimitrov K.M."/>
            <person name="Suarez D.L."/>
            <person name="Swayne D.E."/>
        </authorList>
    </citation>
    <scope>NUCLEOTIDE SEQUENCE [LARGE SCALE GENOMIC DNA]</scope>
    <source>
        <strain evidence="5 6">CECT 7745</strain>
    </source>
</reference>
<evidence type="ECO:0000313" key="6">
    <source>
        <dbReference type="Proteomes" id="UP000193224"/>
    </source>
</evidence>
<dbReference type="OrthoDB" id="9796100at2"/>
<dbReference type="Proteomes" id="UP000193224">
    <property type="component" value="Unassembled WGS sequence"/>
</dbReference>
<sequence length="408" mass="44694">MIGNLKNPLAYKLLVGVLICSTLLSAAATTVQLYVAFQRQDAFLREIPGEIESGFGQSLSIALWSFDETQINKLMDGIQARSDISYLRLSNDTGRVWVRGPSDPHEKLQSDTINFLHPDPLKGEKTVGTLELGLSRAHIWSGLYAQVLVVFLSNVVKTGLASIAILLIFRQLVSRHLQTISSFVSNPNWLNHASELSLERSSNHTPDDLDAITTALISTRRELDDVNQDLRSASEQLRAVLDATANGIIGLDRDGRVAVINPAARHMLGGKSEETPFEWPQAIKFLDITDLNPLDASSDPVNRALAGQALINETHLMTREGEDQNRYVRVSSAKVDDPSTDLRCVVALDDVSLLEKNRQQAERKSRLDALGQLTGGIAHDFNCLSPLELCHYLCVTGGMGDGSEAVFG</sequence>
<feature type="coiled-coil region" evidence="1">
    <location>
        <begin position="216"/>
        <end position="243"/>
    </location>
</feature>
<dbReference type="AlphaFoldDB" id="A0A1X7BQG7"/>
<keyword evidence="6" id="KW-1185">Reference proteome</keyword>
<evidence type="ECO:0000256" key="1">
    <source>
        <dbReference type="SAM" id="Coils"/>
    </source>
</evidence>
<dbReference type="Gene3D" id="3.30.450.20">
    <property type="entry name" value="PAS domain"/>
    <property type="match status" value="1"/>
</dbReference>
<dbReference type="InterPro" id="IPR035965">
    <property type="entry name" value="PAS-like_dom_sf"/>
</dbReference>
<dbReference type="GO" id="GO:0016301">
    <property type="term" value="F:kinase activity"/>
    <property type="evidence" value="ECO:0007669"/>
    <property type="project" value="UniProtKB-KW"/>
</dbReference>
<dbReference type="RefSeq" id="WP_139836344.1">
    <property type="nucleotide sequence ID" value="NZ_JAIMIB010000015.1"/>
</dbReference>
<keyword evidence="5" id="KW-0808">Transferase</keyword>
<evidence type="ECO:0000259" key="4">
    <source>
        <dbReference type="PROSITE" id="PS50112"/>
    </source>
</evidence>
<evidence type="ECO:0000313" key="5">
    <source>
        <dbReference type="EMBL" id="SMC11835.1"/>
    </source>
</evidence>
<keyword evidence="2" id="KW-0812">Transmembrane</keyword>
<protein>
    <submittedName>
        <fullName evidence="5">Sensory histidine kinase AtoS</fullName>
    </submittedName>
</protein>
<accession>A0A1X7BQG7</accession>
<evidence type="ECO:0000256" key="2">
    <source>
        <dbReference type="SAM" id="Phobius"/>
    </source>
</evidence>
<keyword evidence="2" id="KW-0472">Membrane</keyword>
<dbReference type="PROSITE" id="PS50112">
    <property type="entry name" value="PAS"/>
    <property type="match status" value="1"/>
</dbReference>
<dbReference type="SMART" id="SM00091">
    <property type="entry name" value="PAS"/>
    <property type="match status" value="1"/>
</dbReference>
<evidence type="ECO:0000256" key="3">
    <source>
        <dbReference type="SAM" id="SignalP"/>
    </source>
</evidence>
<proteinExistence type="predicted"/>
<feature type="chain" id="PRO_5013253766" evidence="3">
    <location>
        <begin position="27"/>
        <end position="408"/>
    </location>
</feature>
<dbReference type="SUPFAM" id="SSF55785">
    <property type="entry name" value="PYP-like sensor domain (PAS domain)"/>
    <property type="match status" value="1"/>
</dbReference>
<dbReference type="EMBL" id="FWXB01000004">
    <property type="protein sequence ID" value="SMC11835.1"/>
    <property type="molecule type" value="Genomic_DNA"/>
</dbReference>
<keyword evidence="3" id="KW-0732">Signal</keyword>
<organism evidence="5 6">
    <name type="scientific">Roseovarius aestuarii</name>
    <dbReference type="NCBI Taxonomy" id="475083"/>
    <lineage>
        <taxon>Bacteria</taxon>
        <taxon>Pseudomonadati</taxon>
        <taxon>Pseudomonadota</taxon>
        <taxon>Alphaproteobacteria</taxon>
        <taxon>Rhodobacterales</taxon>
        <taxon>Roseobacteraceae</taxon>
        <taxon>Roseovarius</taxon>
    </lineage>
</organism>
<feature type="transmembrane region" description="Helical" evidence="2">
    <location>
        <begin position="143"/>
        <end position="169"/>
    </location>
</feature>